<gene>
    <name evidence="4" type="ORF">JIN78_11000</name>
</gene>
<dbReference type="PANTHER" id="PTHR11092:SF0">
    <property type="entry name" value="EPIMERASE FAMILY PROTEIN SDR39U1"/>
    <property type="match status" value="1"/>
</dbReference>
<accession>A0A934VLE1</accession>
<dbReference type="SUPFAM" id="SSF51735">
    <property type="entry name" value="NAD(P)-binding Rossmann-fold domains"/>
    <property type="match status" value="1"/>
</dbReference>
<evidence type="ECO:0000313" key="5">
    <source>
        <dbReference type="Proteomes" id="UP000604083"/>
    </source>
</evidence>
<sequence length="290" mass="31290">MKIGIVGAAGLLGKALRGKLESSHHQWVGFSRAPEGREGEWRSLDDGFGGLDGVVNVAGEAIDKRWTQKNREKFHESRIGVTERIVASLAAMAAEERPRVLLNASAVGYYGDRGEELLTEGEEAGPDYLARLCLEWEAAAREAEALEVRVVLGRIGVVLGPGAPAWERLQQVFQWGLGGRLGDGRQYWSPVHLDDVAGGMVHALETDEVVGPMNLVAPGAVTNGEMTRMLGEVMHRPTLFPVPALALKVVLGGFSSALLSSQRVEPKVLQETGYQFAYANPRALLEALSS</sequence>
<proteinExistence type="inferred from homology"/>
<organism evidence="4 5">
    <name type="scientific">Roseibacillus ishigakijimensis</name>
    <dbReference type="NCBI Taxonomy" id="454146"/>
    <lineage>
        <taxon>Bacteria</taxon>
        <taxon>Pseudomonadati</taxon>
        <taxon>Verrucomicrobiota</taxon>
        <taxon>Verrucomicrobiia</taxon>
        <taxon>Verrucomicrobiales</taxon>
        <taxon>Verrucomicrobiaceae</taxon>
        <taxon>Roseibacillus</taxon>
    </lineage>
</organism>
<dbReference type="Pfam" id="PF08338">
    <property type="entry name" value="DUF1731"/>
    <property type="match status" value="1"/>
</dbReference>
<evidence type="ECO:0000259" key="3">
    <source>
        <dbReference type="Pfam" id="PF08338"/>
    </source>
</evidence>
<dbReference type="InterPro" id="IPR001509">
    <property type="entry name" value="Epimerase_deHydtase"/>
</dbReference>
<evidence type="ECO:0000313" key="4">
    <source>
        <dbReference type="EMBL" id="MBK1834589.1"/>
    </source>
</evidence>
<dbReference type="AlphaFoldDB" id="A0A934VLE1"/>
<comment type="similarity">
    <text evidence="1">Belongs to the NAD(P)-dependent epimerase/dehydratase family. SDR39U1 subfamily.</text>
</comment>
<evidence type="ECO:0000256" key="1">
    <source>
        <dbReference type="ARBA" id="ARBA00009353"/>
    </source>
</evidence>
<feature type="domain" description="NAD-dependent epimerase/dehydratase" evidence="2">
    <location>
        <begin position="5"/>
        <end position="208"/>
    </location>
</feature>
<evidence type="ECO:0000259" key="2">
    <source>
        <dbReference type="Pfam" id="PF01370"/>
    </source>
</evidence>
<protein>
    <submittedName>
        <fullName evidence="4">TIGR01777 family oxidoreductase</fullName>
    </submittedName>
</protein>
<dbReference type="RefSeq" id="WP_200392025.1">
    <property type="nucleotide sequence ID" value="NZ_JAENIO010000027.1"/>
</dbReference>
<reference evidence="4" key="1">
    <citation type="submission" date="2021-01" db="EMBL/GenBank/DDBJ databases">
        <title>Modified the classification status of verrucomicrobia.</title>
        <authorList>
            <person name="Feng X."/>
        </authorList>
    </citation>
    <scope>NUCLEOTIDE SEQUENCE</scope>
    <source>
        <strain evidence="4">KCTC 12986</strain>
    </source>
</reference>
<dbReference type="PANTHER" id="PTHR11092">
    <property type="entry name" value="SUGAR NUCLEOTIDE EPIMERASE RELATED"/>
    <property type="match status" value="1"/>
</dbReference>
<dbReference type="EMBL" id="JAENIO010000027">
    <property type="protein sequence ID" value="MBK1834589.1"/>
    <property type="molecule type" value="Genomic_DNA"/>
</dbReference>
<dbReference type="Pfam" id="PF01370">
    <property type="entry name" value="Epimerase"/>
    <property type="match status" value="1"/>
</dbReference>
<dbReference type="InterPro" id="IPR036291">
    <property type="entry name" value="NAD(P)-bd_dom_sf"/>
</dbReference>
<dbReference type="Gene3D" id="3.40.50.720">
    <property type="entry name" value="NAD(P)-binding Rossmann-like Domain"/>
    <property type="match status" value="1"/>
</dbReference>
<name>A0A934VLE1_9BACT</name>
<keyword evidence="5" id="KW-1185">Reference proteome</keyword>
<comment type="caution">
    <text evidence="4">The sequence shown here is derived from an EMBL/GenBank/DDBJ whole genome shotgun (WGS) entry which is preliminary data.</text>
</comment>
<feature type="domain" description="DUF1731" evidence="3">
    <location>
        <begin position="242"/>
        <end position="287"/>
    </location>
</feature>
<dbReference type="InterPro" id="IPR013549">
    <property type="entry name" value="DUF1731"/>
</dbReference>
<dbReference type="InterPro" id="IPR010099">
    <property type="entry name" value="SDR39U1"/>
</dbReference>
<dbReference type="NCBIfam" id="TIGR01777">
    <property type="entry name" value="yfcH"/>
    <property type="match status" value="1"/>
</dbReference>
<dbReference type="Proteomes" id="UP000604083">
    <property type="component" value="Unassembled WGS sequence"/>
</dbReference>